<feature type="non-terminal residue" evidence="2">
    <location>
        <position position="380"/>
    </location>
</feature>
<reference evidence="2 3" key="2">
    <citation type="journal article" date="2013" name="Plant Cell Physiol.">
        <title>Rice Annotation Project Database (RAP-DB): an integrative and interactive database for rice genomics.</title>
        <authorList>
            <person name="Sakai H."/>
            <person name="Lee S.S."/>
            <person name="Tanaka T."/>
            <person name="Numa H."/>
            <person name="Kim J."/>
            <person name="Kawahara Y."/>
            <person name="Wakimoto H."/>
            <person name="Yang C.C."/>
            <person name="Iwamoto M."/>
            <person name="Abe T."/>
            <person name="Yamada Y."/>
            <person name="Muto A."/>
            <person name="Inokuchi H."/>
            <person name="Ikemura T."/>
            <person name="Matsumoto T."/>
            <person name="Sasaki T."/>
            <person name="Itoh T."/>
        </authorList>
    </citation>
    <scope>NUCLEOTIDE SEQUENCE [LARGE SCALE GENOMIC DNA]</scope>
    <source>
        <strain evidence="3">cv. Nipponbare</strain>
    </source>
</reference>
<organism evidence="2 3">
    <name type="scientific">Oryza sativa subsp. japonica</name>
    <name type="common">Rice</name>
    <dbReference type="NCBI Taxonomy" id="39947"/>
    <lineage>
        <taxon>Eukaryota</taxon>
        <taxon>Viridiplantae</taxon>
        <taxon>Streptophyta</taxon>
        <taxon>Embryophyta</taxon>
        <taxon>Tracheophyta</taxon>
        <taxon>Spermatophyta</taxon>
        <taxon>Magnoliopsida</taxon>
        <taxon>Liliopsida</taxon>
        <taxon>Poales</taxon>
        <taxon>Poaceae</taxon>
        <taxon>BOP clade</taxon>
        <taxon>Oryzoideae</taxon>
        <taxon>Oryzeae</taxon>
        <taxon>Oryzinae</taxon>
        <taxon>Oryza</taxon>
        <taxon>Oryza sativa</taxon>
    </lineage>
</organism>
<evidence type="ECO:0000256" key="1">
    <source>
        <dbReference type="SAM" id="MobiDB-lite"/>
    </source>
</evidence>
<evidence type="ECO:0000313" key="3">
    <source>
        <dbReference type="Proteomes" id="UP000059680"/>
    </source>
</evidence>
<evidence type="ECO:0000313" key="2">
    <source>
        <dbReference type="EMBL" id="BAS71902.1"/>
    </source>
</evidence>
<keyword evidence="3" id="KW-1185">Reference proteome</keyword>
<name>A0A0P0V1T9_ORYSJ</name>
<dbReference type="PaxDb" id="39947-A0A0P0V1T9"/>
<dbReference type="Proteomes" id="UP000059680">
    <property type="component" value="Chromosome 1"/>
</dbReference>
<proteinExistence type="predicted"/>
<reference evidence="2 3" key="3">
    <citation type="journal article" date="2013" name="Rice">
        <title>Improvement of the Oryza sativa Nipponbare reference genome using next generation sequence and optical map data.</title>
        <authorList>
            <person name="Kawahara Y."/>
            <person name="de la Bastide M."/>
            <person name="Hamilton J.P."/>
            <person name="Kanamori H."/>
            <person name="McCombie W.R."/>
            <person name="Ouyang S."/>
            <person name="Schwartz D.C."/>
            <person name="Tanaka T."/>
            <person name="Wu J."/>
            <person name="Zhou S."/>
            <person name="Childs K.L."/>
            <person name="Davidson R.M."/>
            <person name="Lin H."/>
            <person name="Quesada-Ocampo L."/>
            <person name="Vaillancourt B."/>
            <person name="Sakai H."/>
            <person name="Lee S.S."/>
            <person name="Kim J."/>
            <person name="Numa H."/>
            <person name="Itoh T."/>
            <person name="Buell C.R."/>
            <person name="Matsumoto T."/>
        </authorList>
    </citation>
    <scope>NUCLEOTIDE SEQUENCE [LARGE SCALE GENOMIC DNA]</scope>
    <source>
        <strain evidence="3">cv. Nipponbare</strain>
    </source>
</reference>
<feature type="region of interest" description="Disordered" evidence="1">
    <location>
        <begin position="273"/>
        <end position="303"/>
    </location>
</feature>
<dbReference type="AlphaFoldDB" id="A0A0P0V1T9"/>
<accession>A0A0P0V1T9</accession>
<reference evidence="3" key="1">
    <citation type="journal article" date="2005" name="Nature">
        <title>The map-based sequence of the rice genome.</title>
        <authorList>
            <consortium name="International rice genome sequencing project (IRGSP)"/>
            <person name="Matsumoto T."/>
            <person name="Wu J."/>
            <person name="Kanamori H."/>
            <person name="Katayose Y."/>
            <person name="Fujisawa M."/>
            <person name="Namiki N."/>
            <person name="Mizuno H."/>
            <person name="Yamamoto K."/>
            <person name="Antonio B.A."/>
            <person name="Baba T."/>
            <person name="Sakata K."/>
            <person name="Nagamura Y."/>
            <person name="Aoki H."/>
            <person name="Arikawa K."/>
            <person name="Arita K."/>
            <person name="Bito T."/>
            <person name="Chiden Y."/>
            <person name="Fujitsuka N."/>
            <person name="Fukunaka R."/>
            <person name="Hamada M."/>
            <person name="Harada C."/>
            <person name="Hayashi A."/>
            <person name="Hijishita S."/>
            <person name="Honda M."/>
            <person name="Hosokawa S."/>
            <person name="Ichikawa Y."/>
            <person name="Idonuma A."/>
            <person name="Iijima M."/>
            <person name="Ikeda M."/>
            <person name="Ikeno M."/>
            <person name="Ito K."/>
            <person name="Ito S."/>
            <person name="Ito T."/>
            <person name="Ito Y."/>
            <person name="Ito Y."/>
            <person name="Iwabuchi A."/>
            <person name="Kamiya K."/>
            <person name="Karasawa W."/>
            <person name="Kurita K."/>
            <person name="Katagiri S."/>
            <person name="Kikuta A."/>
            <person name="Kobayashi H."/>
            <person name="Kobayashi N."/>
            <person name="Machita K."/>
            <person name="Maehara T."/>
            <person name="Masukawa M."/>
            <person name="Mizubayashi T."/>
            <person name="Mukai Y."/>
            <person name="Nagasaki H."/>
            <person name="Nagata Y."/>
            <person name="Naito S."/>
            <person name="Nakashima M."/>
            <person name="Nakama Y."/>
            <person name="Nakamichi Y."/>
            <person name="Nakamura M."/>
            <person name="Meguro A."/>
            <person name="Negishi M."/>
            <person name="Ohta I."/>
            <person name="Ohta T."/>
            <person name="Okamoto M."/>
            <person name="Ono N."/>
            <person name="Saji S."/>
            <person name="Sakaguchi M."/>
            <person name="Sakai K."/>
            <person name="Shibata M."/>
            <person name="Shimokawa T."/>
            <person name="Song J."/>
            <person name="Takazaki Y."/>
            <person name="Terasawa K."/>
            <person name="Tsugane M."/>
            <person name="Tsuji K."/>
            <person name="Ueda S."/>
            <person name="Waki K."/>
            <person name="Yamagata H."/>
            <person name="Yamamoto M."/>
            <person name="Yamamoto S."/>
            <person name="Yamane H."/>
            <person name="Yoshiki S."/>
            <person name="Yoshihara R."/>
            <person name="Yukawa K."/>
            <person name="Zhong H."/>
            <person name="Yano M."/>
            <person name="Yuan Q."/>
            <person name="Ouyang S."/>
            <person name="Liu J."/>
            <person name="Jones K.M."/>
            <person name="Gansberger K."/>
            <person name="Moffat K."/>
            <person name="Hill J."/>
            <person name="Bera J."/>
            <person name="Fadrosh D."/>
            <person name="Jin S."/>
            <person name="Johri S."/>
            <person name="Kim M."/>
            <person name="Overton L."/>
            <person name="Reardon M."/>
            <person name="Tsitrin T."/>
            <person name="Vuong H."/>
            <person name="Weaver B."/>
            <person name="Ciecko A."/>
            <person name="Tallon L."/>
            <person name="Jackson J."/>
            <person name="Pai G."/>
            <person name="Aken S.V."/>
            <person name="Utterback T."/>
            <person name="Reidmuller S."/>
            <person name="Feldblyum T."/>
            <person name="Hsiao J."/>
            <person name="Zismann V."/>
            <person name="Iobst S."/>
            <person name="de Vazeille A.R."/>
            <person name="Buell C.R."/>
            <person name="Ying K."/>
            <person name="Li Y."/>
            <person name="Lu T."/>
            <person name="Huang Y."/>
            <person name="Zhao Q."/>
            <person name="Feng Q."/>
            <person name="Zhang L."/>
            <person name="Zhu J."/>
            <person name="Weng Q."/>
            <person name="Mu J."/>
            <person name="Lu Y."/>
            <person name="Fan D."/>
            <person name="Liu Y."/>
            <person name="Guan J."/>
            <person name="Zhang Y."/>
            <person name="Yu S."/>
            <person name="Liu X."/>
            <person name="Zhang Y."/>
            <person name="Hong G."/>
            <person name="Han B."/>
            <person name="Choisne N."/>
            <person name="Demange N."/>
            <person name="Orjeda G."/>
            <person name="Samain S."/>
            <person name="Cattolico L."/>
            <person name="Pelletier E."/>
            <person name="Couloux A."/>
            <person name="Segurens B."/>
            <person name="Wincker P."/>
            <person name="D'Hont A."/>
            <person name="Scarpelli C."/>
            <person name="Weissenbach J."/>
            <person name="Salanoubat M."/>
            <person name="Quetier F."/>
            <person name="Yu Y."/>
            <person name="Kim H.R."/>
            <person name="Rambo T."/>
            <person name="Currie J."/>
            <person name="Collura K."/>
            <person name="Luo M."/>
            <person name="Yang T."/>
            <person name="Ammiraju J.S.S."/>
            <person name="Engler F."/>
            <person name="Soderlund C."/>
            <person name="Wing R.A."/>
            <person name="Palmer L.E."/>
            <person name="de la Bastide M."/>
            <person name="Spiegel L."/>
            <person name="Nascimento L."/>
            <person name="Zutavern T."/>
            <person name="O'Shaughnessy A."/>
            <person name="Dike S."/>
            <person name="Dedhia N."/>
            <person name="Preston R."/>
            <person name="Balija V."/>
            <person name="McCombie W.R."/>
            <person name="Chow T."/>
            <person name="Chen H."/>
            <person name="Chung M."/>
            <person name="Chen C."/>
            <person name="Shaw J."/>
            <person name="Wu H."/>
            <person name="Hsiao K."/>
            <person name="Chao Y."/>
            <person name="Chu M."/>
            <person name="Cheng C."/>
            <person name="Hour A."/>
            <person name="Lee P."/>
            <person name="Lin S."/>
            <person name="Lin Y."/>
            <person name="Liou J."/>
            <person name="Liu S."/>
            <person name="Hsing Y."/>
            <person name="Raghuvanshi S."/>
            <person name="Mohanty A."/>
            <person name="Bharti A.K."/>
            <person name="Gaur A."/>
            <person name="Gupta V."/>
            <person name="Kumar D."/>
            <person name="Ravi V."/>
            <person name="Vij S."/>
            <person name="Kapur A."/>
            <person name="Khurana P."/>
            <person name="Khurana P."/>
            <person name="Khurana J.P."/>
            <person name="Tyagi A.K."/>
            <person name="Gaikwad K."/>
            <person name="Singh A."/>
            <person name="Dalal V."/>
            <person name="Srivastava S."/>
            <person name="Dixit A."/>
            <person name="Pal A.K."/>
            <person name="Ghazi I.A."/>
            <person name="Yadav M."/>
            <person name="Pandit A."/>
            <person name="Bhargava A."/>
            <person name="Sureshbabu K."/>
            <person name="Batra K."/>
            <person name="Sharma T.R."/>
            <person name="Mohapatra T."/>
            <person name="Singh N.K."/>
            <person name="Messing J."/>
            <person name="Nelson A.B."/>
            <person name="Fuks G."/>
            <person name="Kavchok S."/>
            <person name="Keizer G."/>
            <person name="Linton E."/>
            <person name="Llaca V."/>
            <person name="Song R."/>
            <person name="Tanyolac B."/>
            <person name="Young S."/>
            <person name="Ho-Il K."/>
            <person name="Hahn J.H."/>
            <person name="Sangsakoo G."/>
            <person name="Vanavichit A."/>
            <person name="de Mattos Luiz.A.T."/>
            <person name="Zimmer P.D."/>
            <person name="Malone G."/>
            <person name="Dellagostin O."/>
            <person name="de Oliveira A.C."/>
            <person name="Bevan M."/>
            <person name="Bancroft I."/>
            <person name="Minx P."/>
            <person name="Cordum H."/>
            <person name="Wilson R."/>
            <person name="Cheng Z."/>
            <person name="Jin W."/>
            <person name="Jiang J."/>
            <person name="Leong S.A."/>
            <person name="Iwama H."/>
            <person name="Gojobori T."/>
            <person name="Itoh T."/>
            <person name="Niimura Y."/>
            <person name="Fujii Y."/>
            <person name="Habara T."/>
            <person name="Sakai H."/>
            <person name="Sato Y."/>
            <person name="Wilson G."/>
            <person name="Kumar K."/>
            <person name="McCouch S."/>
            <person name="Juretic N."/>
            <person name="Hoen D."/>
            <person name="Wright S."/>
            <person name="Bruskiewich R."/>
            <person name="Bureau T."/>
            <person name="Miyao A."/>
            <person name="Hirochika H."/>
            <person name="Nishikawa T."/>
            <person name="Kadowaki K."/>
            <person name="Sugiura M."/>
            <person name="Burr B."/>
            <person name="Sasaki T."/>
        </authorList>
    </citation>
    <scope>NUCLEOTIDE SEQUENCE [LARGE SCALE GENOMIC DNA]</scope>
    <source>
        <strain evidence="3">cv. Nipponbare</strain>
    </source>
</reference>
<dbReference type="EMBL" id="AP014957">
    <property type="protein sequence ID" value="BAS71902.1"/>
    <property type="molecule type" value="Genomic_DNA"/>
</dbReference>
<gene>
    <name evidence="2" type="ordered locus">Os01g0329350</name>
    <name evidence="2" type="ORF">OSNPB_010329350</name>
</gene>
<dbReference type="Gramene" id="Os01t0329350-00">
    <property type="protein sequence ID" value="Os01t0329350-00"/>
    <property type="gene ID" value="Os01g0329350"/>
</dbReference>
<sequence length="380" mass="40106">AAGRQQLDVGHGDARAGDGVAAREAHRRAAAAARVVRAADPPVRDAVDAHGGGLVGAAGAGAAVRIAVVLVDDDAAPDVHHLDGVEHHPRHRPGAALPRLDPHAVVGVDDARAAHGHVRHARPRAARAQAADADAVAVHARDVLDAHPRAAAADADAVVAVADPGVEDPDGARVLDVDAVGVRARRRRADDEAVDQHPAAPVELEVELRAVLHPQALHAHVAARHELDQLHTCRVTRLRLVNYVPCEVYTGDSTTPRRCLRWCPCRTASSRRPCRRRSTAAGRPPPASSPARPAASARRRSAATREAWLAWPGEDGGGDGEHAVGRHEHGGGLRRARRLPRRAERARVAVGARAVARRAERPHVEHVADAAAAAGAGWRW</sequence>
<dbReference type="InParanoid" id="A0A0P0V1T9"/>
<protein>
    <submittedName>
        <fullName evidence="2">Os01g0329350 protein</fullName>
    </submittedName>
</protein>